<dbReference type="EMBL" id="SMTG01000009">
    <property type="protein sequence ID" value="TDK29000.1"/>
    <property type="molecule type" value="Genomic_DNA"/>
</dbReference>
<sequence length="434" mass="47252">MHRGRRRPALAFQTRDHDVAHLAFGAAAIDDQRPLRRDRSRGLAAVADARVDLLLAHARQARVELRRAQRHRAAAGMRIVIGLVAFVTRAHRIAAIEPGDADAVALRPHRHEAVFGLRAVVVRHGVGAPVRTAIARAHQRHVVGIRRIAVLLQPVRPQRAIGGRQDVRGVGPVDEHAVADRDRRRRVAPALLGGVETRELEHVAPAFARVHPRQQQLTAGAGHEVRRGRTGGGRRQRPLDDLALRFHRRRVTGTAGGRRVVAAAAGEQQQRAGERCKGQAHTAQRRRFDGHGPAPVSVGFSAQGYPFVHACSLKDPAMTTIVARYDDPIEAQIACGLLQAEGIEVHVGDAHTALANWEWRLAIGGVKLHVPDDQLERARGILQRLEAGDYALPDDATAAAADATTAPGRPRWWAWLGYLALVLLAVLGVNVIGR</sequence>
<feature type="compositionally biased region" description="Basic residues" evidence="1">
    <location>
        <begin position="226"/>
        <end position="236"/>
    </location>
</feature>
<dbReference type="SUPFAM" id="SSF54913">
    <property type="entry name" value="GlnB-like"/>
    <property type="match status" value="1"/>
</dbReference>
<gene>
    <name evidence="4" type="ORF">E2F49_15690</name>
</gene>
<keyword evidence="5" id="KW-1185">Reference proteome</keyword>
<evidence type="ECO:0000256" key="1">
    <source>
        <dbReference type="SAM" id="MobiDB-lite"/>
    </source>
</evidence>
<feature type="region of interest" description="Disordered" evidence="1">
    <location>
        <begin position="214"/>
        <end position="237"/>
    </location>
</feature>
<name>A0A4R5U5V4_9GAMM</name>
<keyword evidence="2" id="KW-1133">Transmembrane helix</keyword>
<dbReference type="InterPro" id="IPR018551">
    <property type="entry name" value="DUF2007"/>
</dbReference>
<feature type="transmembrane region" description="Helical" evidence="2">
    <location>
        <begin position="412"/>
        <end position="432"/>
    </location>
</feature>
<dbReference type="Proteomes" id="UP000295543">
    <property type="component" value="Unassembled WGS sequence"/>
</dbReference>
<organism evidence="4 5">
    <name type="scientific">Luteimonas terrae</name>
    <dbReference type="NCBI Taxonomy" id="1530191"/>
    <lineage>
        <taxon>Bacteria</taxon>
        <taxon>Pseudomonadati</taxon>
        <taxon>Pseudomonadota</taxon>
        <taxon>Gammaproteobacteria</taxon>
        <taxon>Lysobacterales</taxon>
        <taxon>Lysobacteraceae</taxon>
        <taxon>Luteimonas</taxon>
    </lineage>
</organism>
<evidence type="ECO:0000256" key="2">
    <source>
        <dbReference type="SAM" id="Phobius"/>
    </source>
</evidence>
<protein>
    <submittedName>
        <fullName evidence="4">DUF2007 domain-containing protein</fullName>
    </submittedName>
</protein>
<evidence type="ECO:0000313" key="5">
    <source>
        <dbReference type="Proteomes" id="UP000295543"/>
    </source>
</evidence>
<dbReference type="Gene3D" id="3.30.70.790">
    <property type="entry name" value="UreE, C-terminal domain"/>
    <property type="match status" value="1"/>
</dbReference>
<proteinExistence type="predicted"/>
<evidence type="ECO:0000313" key="4">
    <source>
        <dbReference type="EMBL" id="TDK29000.1"/>
    </source>
</evidence>
<dbReference type="OrthoDB" id="8480302at2"/>
<dbReference type="InterPro" id="IPR011322">
    <property type="entry name" value="N-reg_PII-like_a/b"/>
</dbReference>
<feature type="domain" description="DUF2007" evidence="3">
    <location>
        <begin position="322"/>
        <end position="386"/>
    </location>
</feature>
<reference evidence="4 5" key="1">
    <citation type="submission" date="2019-03" db="EMBL/GenBank/DDBJ databases">
        <title>Luteimonas zhaokaii sp.nov., isolated from the rectal contents of Plateau pika in Yushu, Qinghai Province, China.</title>
        <authorList>
            <person name="Zhang G."/>
        </authorList>
    </citation>
    <scope>NUCLEOTIDE SEQUENCE [LARGE SCALE GENOMIC DNA]</scope>
    <source>
        <strain evidence="4 5">THG-MD21</strain>
    </source>
</reference>
<accession>A0A4R5U5V4</accession>
<dbReference type="Pfam" id="PF09413">
    <property type="entry name" value="DUF2007"/>
    <property type="match status" value="1"/>
</dbReference>
<keyword evidence="2" id="KW-0472">Membrane</keyword>
<keyword evidence="2" id="KW-0812">Transmembrane</keyword>
<evidence type="ECO:0000259" key="3">
    <source>
        <dbReference type="Pfam" id="PF09413"/>
    </source>
</evidence>
<dbReference type="AlphaFoldDB" id="A0A4R5U5V4"/>
<comment type="caution">
    <text evidence="4">The sequence shown here is derived from an EMBL/GenBank/DDBJ whole genome shotgun (WGS) entry which is preliminary data.</text>
</comment>